<dbReference type="SMART" id="SM00389">
    <property type="entry name" value="HOX"/>
    <property type="match status" value="1"/>
</dbReference>
<sequence length="306" mass="34632">MSISGGGGAGQMSVSRWLPTKEQIEMLENLYKQGLKTPRAEEIDQITNRLRKFGHVEGKNVFYWFQNHKARQRQKQRVDHHHQQHHHHVSYANPLLPKASSSSSASCQPFTNVICNPFYPPNPEMGMCQPPPQHQPKMLLPRTTLKRKPEEVPLMMRTNVINNNKPDCGFKPFIIDFQPNLPTQKPNLQYQITSKFSSTNDQEENCMMNNLISQTNKAPDYDHVDNKETLELFPTHPCGNLLQPTSSAANAALEINAAAFSSPGPLINKCSVDQYHHQILGVSEDRANFFEFLRGNGSFGHCDSSI</sequence>
<gene>
    <name evidence="12" type="ORF">OLC1_LOCUS16223</name>
</gene>
<keyword evidence="13" id="KW-1185">Reference proteome</keyword>
<evidence type="ECO:0000313" key="12">
    <source>
        <dbReference type="EMBL" id="CAI9108070.1"/>
    </source>
</evidence>
<keyword evidence="6" id="KW-0804">Transcription</keyword>
<keyword evidence="5 9" id="KW-0371">Homeobox</keyword>
<dbReference type="Proteomes" id="UP001161247">
    <property type="component" value="Chromosome 5"/>
</dbReference>
<dbReference type="GO" id="GO:0003677">
    <property type="term" value="F:DNA binding"/>
    <property type="evidence" value="ECO:0007669"/>
    <property type="project" value="UniProtKB-UniRule"/>
</dbReference>
<evidence type="ECO:0000256" key="9">
    <source>
        <dbReference type="PROSITE-ProRule" id="PRU00108"/>
    </source>
</evidence>
<evidence type="ECO:0000259" key="11">
    <source>
        <dbReference type="PROSITE" id="PS50071"/>
    </source>
</evidence>
<dbReference type="InterPro" id="IPR009057">
    <property type="entry name" value="Homeodomain-like_sf"/>
</dbReference>
<protein>
    <submittedName>
        <fullName evidence="12">OLC1v1007589C1</fullName>
    </submittedName>
</protein>
<evidence type="ECO:0000256" key="5">
    <source>
        <dbReference type="ARBA" id="ARBA00023155"/>
    </source>
</evidence>
<evidence type="ECO:0000256" key="8">
    <source>
        <dbReference type="ARBA" id="ARBA00024040"/>
    </source>
</evidence>
<organism evidence="12 13">
    <name type="scientific">Oldenlandia corymbosa var. corymbosa</name>
    <dbReference type="NCBI Taxonomy" id="529605"/>
    <lineage>
        <taxon>Eukaryota</taxon>
        <taxon>Viridiplantae</taxon>
        <taxon>Streptophyta</taxon>
        <taxon>Embryophyta</taxon>
        <taxon>Tracheophyta</taxon>
        <taxon>Spermatophyta</taxon>
        <taxon>Magnoliopsida</taxon>
        <taxon>eudicotyledons</taxon>
        <taxon>Gunneridae</taxon>
        <taxon>Pentapetalae</taxon>
        <taxon>asterids</taxon>
        <taxon>lamiids</taxon>
        <taxon>Gentianales</taxon>
        <taxon>Rubiaceae</taxon>
        <taxon>Rubioideae</taxon>
        <taxon>Spermacoceae</taxon>
        <taxon>Hedyotis-Oldenlandia complex</taxon>
        <taxon>Oldenlandia</taxon>
    </lineage>
</organism>
<dbReference type="GO" id="GO:0005634">
    <property type="term" value="C:nucleus"/>
    <property type="evidence" value="ECO:0007669"/>
    <property type="project" value="UniProtKB-SubCell"/>
</dbReference>
<dbReference type="PANTHER" id="PTHR45940:SF6">
    <property type="entry name" value="WUSCHEL-RELATED HOMEOBOX 2"/>
    <property type="match status" value="1"/>
</dbReference>
<accession>A0AAV1DJL5</accession>
<dbReference type="InterPro" id="IPR001356">
    <property type="entry name" value="HD"/>
</dbReference>
<dbReference type="CDD" id="cd00086">
    <property type="entry name" value="homeodomain"/>
    <property type="match status" value="1"/>
</dbReference>
<evidence type="ECO:0000256" key="10">
    <source>
        <dbReference type="RuleBase" id="RU000682"/>
    </source>
</evidence>
<dbReference type="InterPro" id="IPR044555">
    <property type="entry name" value="WUSCHEL-like"/>
</dbReference>
<feature type="DNA-binding region" description="Homeobox" evidence="9">
    <location>
        <begin position="12"/>
        <end position="76"/>
    </location>
</feature>
<keyword evidence="3" id="KW-0805">Transcription regulation</keyword>
<keyword evidence="2" id="KW-0217">Developmental protein</keyword>
<name>A0AAV1DJL5_OLDCO</name>
<proteinExistence type="inferred from homology"/>
<dbReference type="GO" id="GO:0003700">
    <property type="term" value="F:DNA-binding transcription factor activity"/>
    <property type="evidence" value="ECO:0007669"/>
    <property type="project" value="InterPro"/>
</dbReference>
<evidence type="ECO:0000313" key="13">
    <source>
        <dbReference type="Proteomes" id="UP001161247"/>
    </source>
</evidence>
<feature type="domain" description="Homeobox" evidence="11">
    <location>
        <begin position="10"/>
        <end position="75"/>
    </location>
</feature>
<evidence type="ECO:0000256" key="1">
    <source>
        <dbReference type="ARBA" id="ARBA00004123"/>
    </source>
</evidence>
<keyword evidence="4 9" id="KW-0238">DNA-binding</keyword>
<evidence type="ECO:0000256" key="7">
    <source>
        <dbReference type="ARBA" id="ARBA00023242"/>
    </source>
</evidence>
<keyword evidence="7 9" id="KW-0539">Nucleus</keyword>
<evidence type="ECO:0000256" key="3">
    <source>
        <dbReference type="ARBA" id="ARBA00023015"/>
    </source>
</evidence>
<reference evidence="12" key="1">
    <citation type="submission" date="2023-03" db="EMBL/GenBank/DDBJ databases">
        <authorList>
            <person name="Julca I."/>
        </authorList>
    </citation>
    <scope>NUCLEOTIDE SEQUENCE</scope>
</reference>
<dbReference type="PANTHER" id="PTHR45940">
    <property type="entry name" value="WUSCHEL-RELATED HOMEOBOX 1-RELATED"/>
    <property type="match status" value="1"/>
</dbReference>
<dbReference type="Gene3D" id="1.10.10.60">
    <property type="entry name" value="Homeodomain-like"/>
    <property type="match status" value="1"/>
</dbReference>
<evidence type="ECO:0000256" key="6">
    <source>
        <dbReference type="ARBA" id="ARBA00023163"/>
    </source>
</evidence>
<dbReference type="AlphaFoldDB" id="A0AAV1DJL5"/>
<evidence type="ECO:0000256" key="2">
    <source>
        <dbReference type="ARBA" id="ARBA00022473"/>
    </source>
</evidence>
<dbReference type="Pfam" id="PF00046">
    <property type="entry name" value="Homeodomain"/>
    <property type="match status" value="1"/>
</dbReference>
<dbReference type="EMBL" id="OX459122">
    <property type="protein sequence ID" value="CAI9108070.1"/>
    <property type="molecule type" value="Genomic_DNA"/>
</dbReference>
<comment type="subcellular location">
    <subcellularLocation>
        <location evidence="1 9 10">Nucleus</location>
    </subcellularLocation>
</comment>
<comment type="similarity">
    <text evidence="8">Belongs to the WUS homeobox family.</text>
</comment>
<dbReference type="PROSITE" id="PS50071">
    <property type="entry name" value="HOMEOBOX_2"/>
    <property type="match status" value="1"/>
</dbReference>
<dbReference type="GO" id="GO:0099402">
    <property type="term" value="P:plant organ development"/>
    <property type="evidence" value="ECO:0007669"/>
    <property type="project" value="InterPro"/>
</dbReference>
<dbReference type="SUPFAM" id="SSF46689">
    <property type="entry name" value="Homeodomain-like"/>
    <property type="match status" value="1"/>
</dbReference>
<evidence type="ECO:0000256" key="4">
    <source>
        <dbReference type="ARBA" id="ARBA00023125"/>
    </source>
</evidence>